<dbReference type="Pfam" id="PF03737">
    <property type="entry name" value="RraA-like"/>
    <property type="match status" value="1"/>
</dbReference>
<dbReference type="Proteomes" id="UP000017837">
    <property type="component" value="Unassembled WGS sequence"/>
</dbReference>
<organism evidence="6 7">
    <name type="scientific">Asticcacaulis benevestitus DSM 16100 = ATCC BAA-896</name>
    <dbReference type="NCBI Taxonomy" id="1121022"/>
    <lineage>
        <taxon>Bacteria</taxon>
        <taxon>Pseudomonadati</taxon>
        <taxon>Pseudomonadota</taxon>
        <taxon>Alphaproteobacteria</taxon>
        <taxon>Caulobacterales</taxon>
        <taxon>Caulobacteraceae</taxon>
        <taxon>Asticcacaulis</taxon>
    </lineage>
</organism>
<comment type="caution">
    <text evidence="6">The sequence shown here is derived from an EMBL/GenBank/DDBJ whole genome shotgun (WGS) entry which is preliminary data.</text>
</comment>
<dbReference type="PANTHER" id="PTHR33254:SF4">
    <property type="entry name" value="4-HYDROXY-4-METHYL-2-OXOGLUTARATE ALDOLASE 3-RELATED"/>
    <property type="match status" value="1"/>
</dbReference>
<proteinExistence type="predicted"/>
<evidence type="ECO:0000313" key="7">
    <source>
        <dbReference type="Proteomes" id="UP000017837"/>
    </source>
</evidence>
<dbReference type="InterPro" id="IPR005493">
    <property type="entry name" value="RraA/RraA-like"/>
</dbReference>
<dbReference type="AlphaFoldDB" id="V4P5S9"/>
<protein>
    <recommendedName>
        <fullName evidence="2">Putative 4-hydroxy-4-methyl-2-oxoglutarate aldolase</fullName>
    </recommendedName>
    <alternativeName>
        <fullName evidence="3">Regulator of ribonuclease activity homolog</fullName>
    </alternativeName>
    <alternativeName>
        <fullName evidence="4">RraA-like protein</fullName>
    </alternativeName>
</protein>
<evidence type="ECO:0000256" key="1">
    <source>
        <dbReference type="ARBA" id="ARBA00001968"/>
    </source>
</evidence>
<comment type="cofactor">
    <cofactor evidence="5">
        <name>Mg(2+)</name>
        <dbReference type="ChEBI" id="CHEBI:18420"/>
    </cofactor>
</comment>
<evidence type="ECO:0000256" key="2">
    <source>
        <dbReference type="ARBA" id="ARBA00016549"/>
    </source>
</evidence>
<evidence type="ECO:0000256" key="3">
    <source>
        <dbReference type="ARBA" id="ARBA00029596"/>
    </source>
</evidence>
<dbReference type="CDD" id="cd16841">
    <property type="entry name" value="RraA_family"/>
    <property type="match status" value="1"/>
</dbReference>
<keyword evidence="5" id="KW-0460">Magnesium</keyword>
<dbReference type="Gene3D" id="3.50.30.40">
    <property type="entry name" value="Ribonuclease E inhibitor RraA/RraA-like"/>
    <property type="match status" value="1"/>
</dbReference>
<evidence type="ECO:0000256" key="5">
    <source>
        <dbReference type="PIRSR" id="PIRSR605493-1"/>
    </source>
</evidence>
<dbReference type="SUPFAM" id="SSF89562">
    <property type="entry name" value="RraA-like"/>
    <property type="match status" value="1"/>
</dbReference>
<dbReference type="EMBL" id="AWGB01000076">
    <property type="protein sequence ID" value="ESQ82489.1"/>
    <property type="molecule type" value="Genomic_DNA"/>
</dbReference>
<accession>V4P5S9</accession>
<sequence>MDRYDIRPMPVPASPDLLARLSRLHSSTFGHIHLWGFCRRDIRPLGDCTPVAGTAVTLALPGPDASLLHRVLAELRAGDILMIDRLHDDLYACVGGIIALALKQKGVAAVVVDGPITDLSEIASIGLPVWCRGASPLTTRRLELGGRINAPVSVGGTVVHPGDLVLCDADGVFVLPVAEAEAAVQQAEGREAWETRIVAEVVTGRDLADALKAYPPR</sequence>
<keyword evidence="7" id="KW-1185">Reference proteome</keyword>
<dbReference type="PATRIC" id="fig|1121022.4.peg.4297"/>
<reference evidence="6 7" key="1">
    <citation type="journal article" date="2014" name="Nature">
        <title>Sequential evolution of bacterial morphology by co-option of a developmental regulator.</title>
        <authorList>
            <person name="Jiang C."/>
            <person name="Brown P.J."/>
            <person name="Ducret A."/>
            <person name="Brun Y.V."/>
        </authorList>
    </citation>
    <scope>NUCLEOTIDE SEQUENCE [LARGE SCALE GENOMIC DNA]</scope>
    <source>
        <strain evidence="6 7">DSM 16100</strain>
    </source>
</reference>
<dbReference type="InterPro" id="IPR036704">
    <property type="entry name" value="RraA/RraA-like_sf"/>
</dbReference>
<gene>
    <name evidence="6" type="ORF">ABENE_20965</name>
</gene>
<feature type="binding site" evidence="5">
    <location>
        <begin position="95"/>
        <end position="98"/>
    </location>
    <ligand>
        <name>substrate</name>
    </ligand>
</feature>
<dbReference type="STRING" id="1121022.GCA_000376105_04255"/>
<feature type="binding site" evidence="5">
    <location>
        <position position="118"/>
    </location>
    <ligand>
        <name>Mg(2+)</name>
        <dbReference type="ChEBI" id="CHEBI:18420"/>
    </ligand>
</feature>
<name>V4P5S9_9CAUL</name>
<keyword evidence="5" id="KW-0479">Metal-binding</keyword>
<dbReference type="PANTHER" id="PTHR33254">
    <property type="entry name" value="4-HYDROXY-4-METHYL-2-OXOGLUTARATE ALDOLASE 3-RELATED"/>
    <property type="match status" value="1"/>
</dbReference>
<dbReference type="GO" id="GO:0046872">
    <property type="term" value="F:metal ion binding"/>
    <property type="evidence" value="ECO:0007669"/>
    <property type="project" value="UniProtKB-KW"/>
</dbReference>
<comment type="cofactor">
    <cofactor evidence="1">
        <name>a divalent metal cation</name>
        <dbReference type="ChEBI" id="CHEBI:60240"/>
    </cofactor>
</comment>
<evidence type="ECO:0000256" key="4">
    <source>
        <dbReference type="ARBA" id="ARBA00030169"/>
    </source>
</evidence>
<dbReference type="eggNOG" id="COG0684">
    <property type="taxonomic scope" value="Bacteria"/>
</dbReference>
<evidence type="ECO:0000313" key="6">
    <source>
        <dbReference type="EMBL" id="ESQ82489.1"/>
    </source>
</evidence>